<dbReference type="HOGENOM" id="CLU_1553900_0_0_10"/>
<dbReference type="Proteomes" id="UP000002725">
    <property type="component" value="Chromosome"/>
</dbReference>
<proteinExistence type="predicted"/>
<dbReference type="KEGG" id="paa:Paes_1095"/>
<organism evidence="1 2">
    <name type="scientific">Prosthecochloris aestuarii (strain DSM 271 / SK 413)</name>
    <dbReference type="NCBI Taxonomy" id="290512"/>
    <lineage>
        <taxon>Bacteria</taxon>
        <taxon>Pseudomonadati</taxon>
        <taxon>Chlorobiota</taxon>
        <taxon>Chlorobiia</taxon>
        <taxon>Chlorobiales</taxon>
        <taxon>Chlorobiaceae</taxon>
        <taxon>Prosthecochloris</taxon>
    </lineage>
</organism>
<name>B4S7U1_PROA2</name>
<dbReference type="STRING" id="290512.Paes_1095"/>
<sequence>MWKMASIKDYPAIFKFIKENEFLIDFQITNSSIGFREYMDMAIKNGGFIVDIVSDKIEGVSMYTIGTRVNNFSDTETGCIVLILLSPQKKAFGFITGLLSILHKMRSHDVRFVEFKVNEYQKKLIKLYTKFADVVGEQKNLAGNNSVLFYTPIDSIFNRLSHYADRIKKDII</sequence>
<gene>
    <name evidence="1" type="ordered locus">Paes_1095</name>
</gene>
<evidence type="ECO:0000313" key="1">
    <source>
        <dbReference type="EMBL" id="ACF46128.1"/>
    </source>
</evidence>
<evidence type="ECO:0008006" key="3">
    <source>
        <dbReference type="Google" id="ProtNLM"/>
    </source>
</evidence>
<dbReference type="EMBL" id="CP001108">
    <property type="protein sequence ID" value="ACF46128.1"/>
    <property type="molecule type" value="Genomic_DNA"/>
</dbReference>
<dbReference type="AlphaFoldDB" id="B4S7U1"/>
<keyword evidence="2" id="KW-1185">Reference proteome</keyword>
<reference evidence="1" key="1">
    <citation type="submission" date="2008-06" db="EMBL/GenBank/DDBJ databases">
        <title>Complete sequence of chromosome of Prosthecochloris aestuarii DSM 271.</title>
        <authorList>
            <consortium name="US DOE Joint Genome Institute"/>
            <person name="Lucas S."/>
            <person name="Copeland A."/>
            <person name="Lapidus A."/>
            <person name="Glavina del Rio T."/>
            <person name="Dalin E."/>
            <person name="Tice H."/>
            <person name="Bruce D."/>
            <person name="Goodwin L."/>
            <person name="Pitluck S."/>
            <person name="Schmutz J."/>
            <person name="Larimer F."/>
            <person name="Land M."/>
            <person name="Hauser L."/>
            <person name="Kyrpides N."/>
            <person name="Anderson I."/>
            <person name="Liu Z."/>
            <person name="Li T."/>
            <person name="Zhao F."/>
            <person name="Overmann J."/>
            <person name="Bryant D.A."/>
            <person name="Richardson P."/>
        </authorList>
    </citation>
    <scope>NUCLEOTIDE SEQUENCE [LARGE SCALE GENOMIC DNA]</scope>
    <source>
        <strain evidence="1">DSM 271</strain>
    </source>
</reference>
<evidence type="ECO:0000313" key="2">
    <source>
        <dbReference type="Proteomes" id="UP000002725"/>
    </source>
</evidence>
<protein>
    <recommendedName>
        <fullName evidence="3">N-acetyltransferase domain-containing protein</fullName>
    </recommendedName>
</protein>
<accession>B4S7U1</accession>